<protein>
    <recommendedName>
        <fullName evidence="3">type I site-specific deoxyribonuclease</fullName>
        <ecNumber evidence="3">3.1.21.3</ecNumber>
    </recommendedName>
</protein>
<evidence type="ECO:0000256" key="3">
    <source>
        <dbReference type="ARBA" id="ARBA00012654"/>
    </source>
</evidence>
<dbReference type="Gene3D" id="3.90.1570.50">
    <property type="match status" value="1"/>
</dbReference>
<comment type="similarity">
    <text evidence="2">Belongs to the HsdR family.</text>
</comment>
<organism evidence="12 13">
    <name type="scientific">Peptoclostridium acidaminophilum DSM 3953</name>
    <dbReference type="NCBI Taxonomy" id="1286171"/>
    <lineage>
        <taxon>Bacteria</taxon>
        <taxon>Bacillati</taxon>
        <taxon>Bacillota</taxon>
        <taxon>Clostridia</taxon>
        <taxon>Peptostreptococcales</taxon>
        <taxon>Peptoclostridiaceae</taxon>
        <taxon>Peptoclostridium</taxon>
    </lineage>
</organism>
<dbReference type="HOGENOM" id="CLU_310315_0_0_9"/>
<dbReference type="STRING" id="1286171.EAL2_c08790"/>
<dbReference type="EC" id="3.1.21.3" evidence="3"/>
<evidence type="ECO:0000256" key="2">
    <source>
        <dbReference type="ARBA" id="ARBA00008598"/>
    </source>
</evidence>
<dbReference type="OrthoDB" id="9758243at2"/>
<evidence type="ECO:0000259" key="11">
    <source>
        <dbReference type="Pfam" id="PF04313"/>
    </source>
</evidence>
<dbReference type="GO" id="GO:0009307">
    <property type="term" value="P:DNA restriction-modification system"/>
    <property type="evidence" value="ECO:0007669"/>
    <property type="project" value="UniProtKB-KW"/>
</dbReference>
<dbReference type="InterPro" id="IPR051268">
    <property type="entry name" value="Type-I_R_enzyme_R_subunit"/>
</dbReference>
<keyword evidence="10" id="KW-0238">DNA-binding</keyword>
<reference evidence="12 13" key="1">
    <citation type="journal article" date="2014" name="Genome Announc.">
        <title>Complete Genome Sequence of Amino Acid-Utilizing Eubacterium acidaminophilum al-2 (DSM 3953).</title>
        <authorList>
            <person name="Poehlein A."/>
            <person name="Andreesen J.R."/>
            <person name="Daniel R."/>
        </authorList>
    </citation>
    <scope>NUCLEOTIDE SEQUENCE [LARGE SCALE GENOMIC DNA]</scope>
    <source>
        <strain evidence="12 13">DSM 3953</strain>
    </source>
</reference>
<evidence type="ECO:0000256" key="10">
    <source>
        <dbReference type="ARBA" id="ARBA00023125"/>
    </source>
</evidence>
<keyword evidence="7" id="KW-0255">Endonuclease</keyword>
<evidence type="ECO:0000256" key="1">
    <source>
        <dbReference type="ARBA" id="ARBA00000851"/>
    </source>
</evidence>
<keyword evidence="13" id="KW-1185">Reference proteome</keyword>
<evidence type="ECO:0000256" key="5">
    <source>
        <dbReference type="ARBA" id="ARBA00022741"/>
    </source>
</evidence>
<evidence type="ECO:0000256" key="8">
    <source>
        <dbReference type="ARBA" id="ARBA00022801"/>
    </source>
</evidence>
<evidence type="ECO:0000256" key="6">
    <source>
        <dbReference type="ARBA" id="ARBA00022747"/>
    </source>
</evidence>
<dbReference type="eggNOG" id="COG0610">
    <property type="taxonomic scope" value="Bacteria"/>
</dbReference>
<evidence type="ECO:0000313" key="12">
    <source>
        <dbReference type="EMBL" id="AHM56179.1"/>
    </source>
</evidence>
<keyword evidence="6" id="KW-0680">Restriction system</keyword>
<accession>W8T355</accession>
<dbReference type="InterPro" id="IPR007409">
    <property type="entry name" value="Restrct_endonuc_type1_HsdR_N"/>
</dbReference>
<gene>
    <name evidence="12" type="ORF">EAL2_c08790</name>
</gene>
<dbReference type="PANTHER" id="PTHR30195">
    <property type="entry name" value="TYPE I SITE-SPECIFIC DEOXYRIBONUCLEASE PROTEIN SUBUNIT M AND R"/>
    <property type="match status" value="1"/>
</dbReference>
<dbReference type="KEGG" id="eac:EAL2_c08790"/>
<dbReference type="Pfam" id="PF04313">
    <property type="entry name" value="HSDR_N"/>
    <property type="match status" value="1"/>
</dbReference>
<evidence type="ECO:0000256" key="4">
    <source>
        <dbReference type="ARBA" id="ARBA00022722"/>
    </source>
</evidence>
<dbReference type="REBASE" id="84447">
    <property type="entry name" value="EacORF8790P"/>
</dbReference>
<dbReference type="PATRIC" id="fig|1286171.3.peg.831"/>
<keyword evidence="4" id="KW-0540">Nuclease</keyword>
<feature type="domain" description="Restriction endonuclease type I HsdR N-terminal" evidence="11">
    <location>
        <begin position="12"/>
        <end position="214"/>
    </location>
</feature>
<dbReference type="PANTHER" id="PTHR30195:SF15">
    <property type="entry name" value="TYPE I RESTRICTION ENZYME HINDI ENDONUCLEASE SUBUNIT"/>
    <property type="match status" value="1"/>
</dbReference>
<dbReference type="RefSeq" id="WP_025435201.1">
    <property type="nucleotide sequence ID" value="NZ_CP007452.1"/>
</dbReference>
<dbReference type="Proteomes" id="UP000019591">
    <property type="component" value="Chromosome"/>
</dbReference>
<dbReference type="AlphaFoldDB" id="W8T355"/>
<sequence>MAENSSNRMDVCKKLEELHGYLHIPGELLTPENGERKSFESFMLEPRVEKSLKRLNPWMDSESIAAAIKRIESPREDKNISLDALNESMYDIMVNHIISIESRDEAGRLVQRKVEFLDFEEPQKNEFIVSEGFKITIDGKTTEYDTMIFINGIPMIMFEKRKSSHNIVADEWIYKSDVYKRLFSELYSSRGISACSMLCIIMTRENAYVGTVTDRCVNFKRYCGLADTDEFFEPFKKAMLVNIIKNHIWYEYDLKSGNRRKRVCSFKHIKTVERLFDNAAYSKNTLAQSFYGTDNGIIATHTLLRMTNSSIFRKWRICVLTKRSDIKKRVERSIPLSKENIRLIRKFGEFVRTSMDATDEHTCIVISDGMDVDVEIAVKSYAEDISGVDNVVFIFDSLDEFADKAKQLKQYFKKGVFMAVSDMPKELLDEELRSIFEEDACSYDAASALEDDAIVKTLVRDSRDYRALPIEDKIQKIFNHYMNVIYPQEFKACVLCEDEQAARKYFRTLRRIISETPGCDITVKELSSTMSELEKANLLKDFREPLKIDKTGILVTDQVVPGYIEQPYLAIVYCDKVLSETKDILRAVAMGSSGYSYKEFFMFFDISSEASSSWILNAVRKYGDFAVPYEAVYREIKDVQEEINTILEGTGIDEADRIIKLMESETKRADFEKAYRSYAALVEQIAGEEDSPEYEKYLKELSSLRAQIKAAFSPQGSLDMDFLGRSTRRLLSEYATSSQLYEIMTPISIYDSNFERKMSMLGNASRAYSMENALRAAIELNIGKDMELHDKLLRKLEMILVDTHDNWIKRVQQLEGFLKEDFEDEMMRARKLGVPVQALQVLDIISHWLDCSQEEQLDVAVDINTGISMLVEKNFVPKWAIQEELIGTIKDGIRKLIAVRHGNRFKKESVAILANQLFEFTVRNYSTLENIVEVKEISIEEFIKRDKK</sequence>
<evidence type="ECO:0000256" key="9">
    <source>
        <dbReference type="ARBA" id="ARBA00022840"/>
    </source>
</evidence>
<dbReference type="EMBL" id="CP007452">
    <property type="protein sequence ID" value="AHM56179.1"/>
    <property type="molecule type" value="Genomic_DNA"/>
</dbReference>
<evidence type="ECO:0000313" key="13">
    <source>
        <dbReference type="Proteomes" id="UP000019591"/>
    </source>
</evidence>
<evidence type="ECO:0000256" key="7">
    <source>
        <dbReference type="ARBA" id="ARBA00022759"/>
    </source>
</evidence>
<dbReference type="GO" id="GO:0003677">
    <property type="term" value="F:DNA binding"/>
    <property type="evidence" value="ECO:0007669"/>
    <property type="project" value="UniProtKB-KW"/>
</dbReference>
<comment type="catalytic activity">
    <reaction evidence="1">
        <text>Endonucleolytic cleavage of DNA to give random double-stranded fragments with terminal 5'-phosphates, ATP is simultaneously hydrolyzed.</text>
        <dbReference type="EC" id="3.1.21.3"/>
    </reaction>
</comment>
<dbReference type="CDD" id="cd22332">
    <property type="entry name" value="HsdR_N"/>
    <property type="match status" value="1"/>
</dbReference>
<keyword evidence="9" id="KW-0067">ATP-binding</keyword>
<dbReference type="GO" id="GO:0005524">
    <property type="term" value="F:ATP binding"/>
    <property type="evidence" value="ECO:0007669"/>
    <property type="project" value="UniProtKB-KW"/>
</dbReference>
<name>W8T355_PEPAC</name>
<proteinExistence type="inferred from homology"/>
<keyword evidence="8" id="KW-0378">Hydrolase</keyword>
<dbReference type="GO" id="GO:0009035">
    <property type="term" value="F:type I site-specific deoxyribonuclease activity"/>
    <property type="evidence" value="ECO:0007669"/>
    <property type="project" value="UniProtKB-EC"/>
</dbReference>
<keyword evidence="5" id="KW-0547">Nucleotide-binding</keyword>